<dbReference type="InterPro" id="IPR013525">
    <property type="entry name" value="ABC2_TM"/>
</dbReference>
<evidence type="ECO:0000256" key="3">
    <source>
        <dbReference type="ARBA" id="ARBA00022989"/>
    </source>
</evidence>
<evidence type="ECO:0000256" key="4">
    <source>
        <dbReference type="ARBA" id="ARBA00023136"/>
    </source>
</evidence>
<dbReference type="InterPro" id="IPR051784">
    <property type="entry name" value="Nod_factor_ABC_transporter"/>
</dbReference>
<feature type="transmembrane region" description="Helical" evidence="5">
    <location>
        <begin position="109"/>
        <end position="132"/>
    </location>
</feature>
<dbReference type="Pfam" id="PF01061">
    <property type="entry name" value="ABC2_membrane"/>
    <property type="match status" value="1"/>
</dbReference>
<gene>
    <name evidence="7" type="ORF">R0G89_04115</name>
</gene>
<protein>
    <submittedName>
        <fullName evidence="7">ABC transporter permease</fullName>
    </submittedName>
</protein>
<keyword evidence="4 5" id="KW-0472">Membrane</keyword>
<dbReference type="EMBL" id="JAWJAV010000002">
    <property type="protein sequence ID" value="MDV2620916.1"/>
    <property type="molecule type" value="Genomic_DNA"/>
</dbReference>
<dbReference type="AlphaFoldDB" id="A0AAW8YH95"/>
<dbReference type="PANTHER" id="PTHR43229:SF3">
    <property type="entry name" value="ABC-TYPE MULTIDRUG TRANSPORT SYSTEM, PERMEASE COMPONENT"/>
    <property type="match status" value="1"/>
</dbReference>
<name>A0AAW8YH95_PEDAC</name>
<dbReference type="GO" id="GO:0016020">
    <property type="term" value="C:membrane"/>
    <property type="evidence" value="ECO:0007669"/>
    <property type="project" value="UniProtKB-SubCell"/>
</dbReference>
<evidence type="ECO:0000259" key="6">
    <source>
        <dbReference type="Pfam" id="PF01061"/>
    </source>
</evidence>
<feature type="transmembrane region" description="Helical" evidence="5">
    <location>
        <begin position="175"/>
        <end position="192"/>
    </location>
</feature>
<reference evidence="7" key="1">
    <citation type="journal article" date="2023" name="PeerJ">
        <title>Selection and evaluation of lactic acid bacteria from chicken feces in Thailand as potential probiotics.</title>
        <authorList>
            <person name="Khurajog B."/>
            <person name="Disastra Y."/>
            <person name="Lawwyne L.D."/>
            <person name="Sirichokchatchawan W."/>
            <person name="Niyomtham W."/>
            <person name="Yindee J."/>
            <person name="Hampson D.J."/>
            <person name="Prapasarakul N."/>
        </authorList>
    </citation>
    <scope>NUCLEOTIDE SEQUENCE</scope>
    <source>
        <strain evidence="7">BF9</strain>
    </source>
</reference>
<evidence type="ECO:0000313" key="7">
    <source>
        <dbReference type="EMBL" id="MDV2620916.1"/>
    </source>
</evidence>
<evidence type="ECO:0000313" key="8">
    <source>
        <dbReference type="Proteomes" id="UP001280897"/>
    </source>
</evidence>
<accession>A0AAW8YH95</accession>
<evidence type="ECO:0000256" key="5">
    <source>
        <dbReference type="SAM" id="Phobius"/>
    </source>
</evidence>
<reference evidence="7" key="2">
    <citation type="submission" date="2023-10" db="EMBL/GenBank/DDBJ databases">
        <authorList>
            <person name="Khurajog B."/>
        </authorList>
    </citation>
    <scope>NUCLEOTIDE SEQUENCE</scope>
    <source>
        <strain evidence="7">BF9</strain>
    </source>
</reference>
<feature type="transmembrane region" description="Helical" evidence="5">
    <location>
        <begin position="31"/>
        <end position="52"/>
    </location>
</feature>
<dbReference type="GeneID" id="57366799"/>
<comment type="caution">
    <text evidence="7">The sequence shown here is derived from an EMBL/GenBank/DDBJ whole genome shotgun (WGS) entry which is preliminary data.</text>
</comment>
<dbReference type="Proteomes" id="UP001280897">
    <property type="component" value="Unassembled WGS sequence"/>
</dbReference>
<keyword evidence="3 5" id="KW-1133">Transmembrane helix</keyword>
<feature type="domain" description="ABC-2 type transporter transmembrane" evidence="6">
    <location>
        <begin position="25"/>
        <end position="222"/>
    </location>
</feature>
<organism evidence="7 8">
    <name type="scientific">Pediococcus acidilactici</name>
    <dbReference type="NCBI Taxonomy" id="1254"/>
    <lineage>
        <taxon>Bacteria</taxon>
        <taxon>Bacillati</taxon>
        <taxon>Bacillota</taxon>
        <taxon>Bacilli</taxon>
        <taxon>Lactobacillales</taxon>
        <taxon>Lactobacillaceae</taxon>
        <taxon>Pediococcus</taxon>
        <taxon>Pediococcus acidilactici group</taxon>
    </lineage>
</organism>
<evidence type="ECO:0000256" key="2">
    <source>
        <dbReference type="ARBA" id="ARBA00022692"/>
    </source>
</evidence>
<feature type="transmembrane region" description="Helical" evidence="5">
    <location>
        <begin position="229"/>
        <end position="250"/>
    </location>
</feature>
<dbReference type="GO" id="GO:0140359">
    <property type="term" value="F:ABC-type transporter activity"/>
    <property type="evidence" value="ECO:0007669"/>
    <property type="project" value="InterPro"/>
</dbReference>
<feature type="transmembrane region" description="Helical" evidence="5">
    <location>
        <begin position="144"/>
        <end position="168"/>
    </location>
</feature>
<dbReference type="RefSeq" id="WP_008841527.1">
    <property type="nucleotide sequence ID" value="NZ_CP050079.1"/>
</dbReference>
<keyword evidence="2 5" id="KW-0812">Transmembrane</keyword>
<feature type="transmembrane region" description="Helical" evidence="5">
    <location>
        <begin position="64"/>
        <end position="88"/>
    </location>
</feature>
<proteinExistence type="predicted"/>
<evidence type="ECO:0000256" key="1">
    <source>
        <dbReference type="ARBA" id="ARBA00004141"/>
    </source>
</evidence>
<sequence length="254" mass="28061">MDKNANRFIKNQRLGRSFWGLVCWSLLRHKYLLPTFSIVQAFLSLAIIYGLALLIPDIQTTEAIYLSSGAVVIGMIGVGCVLAAQIVSSAKQTGVVAYQRTLPVKRYEIIFADLIIWGLASIPGIVMAWIAACWRFHLNLTINPLSIAVMGLVQATMILIGFSIAYWLPTNMVSVATQVIMIGGLLFSPITYPEDRLPEWLTTAYRVLPFVPASKLVRATMFQIGSFKFADLLAVLVWMVAAFGCSNRALNKRG</sequence>
<dbReference type="PANTHER" id="PTHR43229">
    <property type="entry name" value="NODULATION PROTEIN J"/>
    <property type="match status" value="1"/>
</dbReference>
<comment type="subcellular location">
    <subcellularLocation>
        <location evidence="1">Membrane</location>
        <topology evidence="1">Multi-pass membrane protein</topology>
    </subcellularLocation>
</comment>